<name>N0BEA3_9EURY</name>
<organism evidence="2 3">
    <name type="scientific">Archaeoglobus sulfaticallidus PM70-1</name>
    <dbReference type="NCBI Taxonomy" id="387631"/>
    <lineage>
        <taxon>Archaea</taxon>
        <taxon>Methanobacteriati</taxon>
        <taxon>Methanobacteriota</taxon>
        <taxon>Archaeoglobi</taxon>
        <taxon>Archaeoglobales</taxon>
        <taxon>Archaeoglobaceae</taxon>
        <taxon>Archaeoglobus</taxon>
    </lineage>
</organism>
<dbReference type="SUPFAM" id="SSF56024">
    <property type="entry name" value="Phospholipase D/nuclease"/>
    <property type="match status" value="1"/>
</dbReference>
<accession>N0BEA3</accession>
<dbReference type="InterPro" id="IPR001736">
    <property type="entry name" value="PLipase_D/transphosphatidylase"/>
</dbReference>
<dbReference type="InterPro" id="IPR025202">
    <property type="entry name" value="PLD-like_dom"/>
</dbReference>
<keyword evidence="3" id="KW-1185">Reference proteome</keyword>
<dbReference type="Pfam" id="PF13091">
    <property type="entry name" value="PLDc_2"/>
    <property type="match status" value="1"/>
</dbReference>
<dbReference type="Proteomes" id="UP000013307">
    <property type="component" value="Chromosome"/>
</dbReference>
<feature type="domain" description="PLD phosphodiesterase" evidence="1">
    <location>
        <begin position="97"/>
        <end position="119"/>
    </location>
</feature>
<dbReference type="HOGENOM" id="CLU_136188_0_0_2"/>
<dbReference type="STRING" id="387631.Asulf_01357"/>
<dbReference type="GO" id="GO:0032049">
    <property type="term" value="P:cardiolipin biosynthetic process"/>
    <property type="evidence" value="ECO:0007669"/>
    <property type="project" value="UniProtKB-ARBA"/>
</dbReference>
<dbReference type="eggNOG" id="arCOG02041">
    <property type="taxonomic scope" value="Archaea"/>
</dbReference>
<dbReference type="PANTHER" id="PTHR21248">
    <property type="entry name" value="CARDIOLIPIN SYNTHASE"/>
    <property type="match status" value="1"/>
</dbReference>
<evidence type="ECO:0000259" key="1">
    <source>
        <dbReference type="PROSITE" id="PS50035"/>
    </source>
</evidence>
<gene>
    <name evidence="2" type="ORF">Asulf_01357</name>
</gene>
<evidence type="ECO:0000313" key="2">
    <source>
        <dbReference type="EMBL" id="AGK61348.1"/>
    </source>
</evidence>
<reference evidence="2 3" key="1">
    <citation type="journal article" date="2013" name="Genome Announc.">
        <title>Complete Genome Sequence of the Thermophilic and Facultatively Chemolithoautotrophic Sulfate Reducer Archaeoglobus sulfaticallidus Strain PM70-1T.</title>
        <authorList>
            <person name="Stokke R."/>
            <person name="Hocking W.P."/>
            <person name="Steinsbu B.O."/>
            <person name="Steen I.H."/>
        </authorList>
    </citation>
    <scope>NUCLEOTIDE SEQUENCE [LARGE SCALE GENOMIC DNA]</scope>
    <source>
        <strain evidence="2">PM70-1</strain>
    </source>
</reference>
<protein>
    <recommendedName>
        <fullName evidence="1">PLD phosphodiesterase domain-containing protein</fullName>
    </recommendedName>
</protein>
<dbReference type="PANTHER" id="PTHR21248:SF22">
    <property type="entry name" value="PHOSPHOLIPASE D"/>
    <property type="match status" value="1"/>
</dbReference>
<sequence>MSEFFIITTGEKWVGYGFRSFHSVVNEMIRSAEREVVMTVYVMSDVSVTNSLKKAIERGVSVEIFVYSPQIAIKPEALQELLKMKKEFRNLVIHNIEDKILHAKVLVVDGRKVLVGSANPTMGGMLKNYELGLLVDNGKIAQNILILLRRLLK</sequence>
<dbReference type="Gene3D" id="3.30.870.10">
    <property type="entry name" value="Endonuclease Chain A"/>
    <property type="match status" value="1"/>
</dbReference>
<proteinExistence type="predicted"/>
<dbReference type="AlphaFoldDB" id="N0BEA3"/>
<dbReference type="PROSITE" id="PS50035">
    <property type="entry name" value="PLD"/>
    <property type="match status" value="1"/>
</dbReference>
<dbReference type="GO" id="GO:0030572">
    <property type="term" value="F:phosphatidyltransferase activity"/>
    <property type="evidence" value="ECO:0007669"/>
    <property type="project" value="UniProtKB-ARBA"/>
</dbReference>
<dbReference type="SMART" id="SM00155">
    <property type="entry name" value="PLDc"/>
    <property type="match status" value="1"/>
</dbReference>
<dbReference type="KEGG" id="ast:Asulf_01357"/>
<dbReference type="EMBL" id="CP005290">
    <property type="protein sequence ID" value="AGK61348.1"/>
    <property type="molecule type" value="Genomic_DNA"/>
</dbReference>
<evidence type="ECO:0000313" key="3">
    <source>
        <dbReference type="Proteomes" id="UP000013307"/>
    </source>
</evidence>